<gene>
    <name evidence="1" type="ORF">D1632_14845</name>
</gene>
<comment type="caution">
    <text evidence="1">The sequence shown here is derived from an EMBL/GenBank/DDBJ whole genome shotgun (WGS) entry which is preliminary data.</text>
</comment>
<dbReference type="RefSeq" id="WP_122547996.1">
    <property type="nucleotide sequence ID" value="NZ_QWIV01000014.1"/>
</dbReference>
<keyword evidence="2" id="KW-1185">Reference proteome</keyword>
<dbReference type="Proteomes" id="UP000267524">
    <property type="component" value="Unassembled WGS sequence"/>
</dbReference>
<evidence type="ECO:0000313" key="2">
    <source>
        <dbReference type="Proteomes" id="UP000267524"/>
    </source>
</evidence>
<dbReference type="Pfam" id="PF04170">
    <property type="entry name" value="NlpE"/>
    <property type="match status" value="1"/>
</dbReference>
<proteinExistence type="predicted"/>
<dbReference type="Gene3D" id="2.40.128.640">
    <property type="match status" value="1"/>
</dbReference>
<reference evidence="1 2" key="1">
    <citation type="submission" date="2018-08" db="EMBL/GenBank/DDBJ databases">
        <title>Chryseobacterium nematophagum: a novel matrix digesting pathogen of nematodes.</title>
        <authorList>
            <person name="Page A."/>
            <person name="Roberts M."/>
            <person name="Felix M.-A."/>
            <person name="Weir W."/>
        </authorList>
    </citation>
    <scope>NUCLEOTIDE SEQUENCE [LARGE SCALE GENOMIC DNA]</scope>
    <source>
        <strain evidence="1 2">JUb275</strain>
    </source>
</reference>
<dbReference type="EMBL" id="QWIV01000014">
    <property type="protein sequence ID" value="RMZ58848.1"/>
    <property type="molecule type" value="Genomic_DNA"/>
</dbReference>
<sequence length="157" mass="17592">MNQSCVLGFLAVVFLFSCSPKTKPQEVNLNQKTDSTSMYSSIDDLAIHVSEHNSENSLDWEGTYEAVIPCADCAGIKTIITLYKNKTFSISEEYLEKKFNNKDRGIFQWDSTGNIITLKGNTVNYIYKVGENKIALLDTNGHPIAGPNKDLYILNKK</sequence>
<dbReference type="AlphaFoldDB" id="A0A3M7L7W1"/>
<name>A0A3M7L7W1_9FLAO</name>
<dbReference type="InterPro" id="IPR007298">
    <property type="entry name" value="Cu-R_lipoprotein_NlpE"/>
</dbReference>
<evidence type="ECO:0000313" key="1">
    <source>
        <dbReference type="EMBL" id="RMZ58848.1"/>
    </source>
</evidence>
<organism evidence="1 2">
    <name type="scientific">Chryseobacterium nematophagum</name>
    <dbReference type="NCBI Taxonomy" id="2305228"/>
    <lineage>
        <taxon>Bacteria</taxon>
        <taxon>Pseudomonadati</taxon>
        <taxon>Bacteroidota</taxon>
        <taxon>Flavobacteriia</taxon>
        <taxon>Flavobacteriales</taxon>
        <taxon>Weeksellaceae</taxon>
        <taxon>Chryseobacterium group</taxon>
        <taxon>Chryseobacterium</taxon>
    </lineage>
</organism>
<protein>
    <submittedName>
        <fullName evidence="1">Copper resistance protein NlpE</fullName>
    </submittedName>
</protein>
<accession>A0A3M7L7W1</accession>